<dbReference type="Proteomes" id="UP000193380">
    <property type="component" value="Unassembled WGS sequence"/>
</dbReference>
<name>A0A060WB93_ONCMY</name>
<organism evidence="3 4">
    <name type="scientific">Oncorhynchus mykiss</name>
    <name type="common">Rainbow trout</name>
    <name type="synonym">Salmo gairdneri</name>
    <dbReference type="NCBI Taxonomy" id="8022"/>
    <lineage>
        <taxon>Eukaryota</taxon>
        <taxon>Metazoa</taxon>
        <taxon>Chordata</taxon>
        <taxon>Craniata</taxon>
        <taxon>Vertebrata</taxon>
        <taxon>Euteleostomi</taxon>
        <taxon>Actinopterygii</taxon>
        <taxon>Neopterygii</taxon>
        <taxon>Teleostei</taxon>
        <taxon>Protacanthopterygii</taxon>
        <taxon>Salmoniformes</taxon>
        <taxon>Salmonidae</taxon>
        <taxon>Salmoninae</taxon>
        <taxon>Oncorhynchus</taxon>
    </lineage>
</organism>
<evidence type="ECO:0000256" key="2">
    <source>
        <dbReference type="SAM" id="SignalP"/>
    </source>
</evidence>
<sequence>MDTWLGFCPGVHLTLCTWFLISAHTPLNAKAEITCASCQSPVQLHLKELQLDIGTHAADGTRQAAKALEQVRLERQLLGVTDQNTGVPSDTQQAGVLVNEPRFNDDGITPKVTLEDLTGSSENEERYRGEYNIGVNDLGKVKDGAEDVALRRAKRSGPETPEFRESLMTGGPGLEGETSDERRSPGPLLDGHRLGRSEFKWNRDEGRGTSRGDDPKLSSTTFALTGDSAHNHAVVYWSGQNSSHHVSSRTAKAYFIQTVFRTEIFARFSELFVHCNRCIGSVAHSRAISHIGFSTSRSIRGQVGLVLLLHTEICLLAADSVLVPYR</sequence>
<dbReference type="STRING" id="8022.A0A060WB93"/>
<dbReference type="PaxDb" id="8022-A0A060WB93"/>
<protein>
    <recommendedName>
        <fullName evidence="5">VPS10 domain-containing protein</fullName>
    </recommendedName>
</protein>
<dbReference type="AlphaFoldDB" id="A0A060WB93"/>
<keyword evidence="2" id="KW-0732">Signal</keyword>
<accession>A0A060WB93</accession>
<gene>
    <name evidence="3" type="ORF">GSONMT00071255001</name>
</gene>
<dbReference type="EMBL" id="FR904472">
    <property type="protein sequence ID" value="CDQ64437.1"/>
    <property type="molecule type" value="Genomic_DNA"/>
</dbReference>
<evidence type="ECO:0008006" key="5">
    <source>
        <dbReference type="Google" id="ProtNLM"/>
    </source>
</evidence>
<feature type="signal peptide" evidence="2">
    <location>
        <begin position="1"/>
        <end position="31"/>
    </location>
</feature>
<feature type="chain" id="PRO_5001589704" description="VPS10 domain-containing protein" evidence="2">
    <location>
        <begin position="32"/>
        <end position="326"/>
    </location>
</feature>
<feature type="region of interest" description="Disordered" evidence="1">
    <location>
        <begin position="151"/>
        <end position="220"/>
    </location>
</feature>
<evidence type="ECO:0000313" key="4">
    <source>
        <dbReference type="Proteomes" id="UP000193380"/>
    </source>
</evidence>
<evidence type="ECO:0000313" key="3">
    <source>
        <dbReference type="EMBL" id="CDQ64437.1"/>
    </source>
</evidence>
<feature type="compositionally biased region" description="Basic and acidic residues" evidence="1">
    <location>
        <begin position="179"/>
        <end position="216"/>
    </location>
</feature>
<proteinExistence type="predicted"/>
<reference evidence="3" key="1">
    <citation type="journal article" date="2014" name="Nat. Commun.">
        <title>The rainbow trout genome provides novel insights into evolution after whole-genome duplication in vertebrates.</title>
        <authorList>
            <person name="Berthelot C."/>
            <person name="Brunet F."/>
            <person name="Chalopin D."/>
            <person name="Juanchich A."/>
            <person name="Bernard M."/>
            <person name="Noel B."/>
            <person name="Bento P."/>
            <person name="Da Silva C."/>
            <person name="Labadie K."/>
            <person name="Alberti A."/>
            <person name="Aury J.M."/>
            <person name="Louis A."/>
            <person name="Dehais P."/>
            <person name="Bardou P."/>
            <person name="Montfort J."/>
            <person name="Klopp C."/>
            <person name="Cabau C."/>
            <person name="Gaspin C."/>
            <person name="Thorgaard G.H."/>
            <person name="Boussaha M."/>
            <person name="Quillet E."/>
            <person name="Guyomard R."/>
            <person name="Galiana D."/>
            <person name="Bobe J."/>
            <person name="Volff J.N."/>
            <person name="Genet C."/>
            <person name="Wincker P."/>
            <person name="Jaillon O."/>
            <person name="Roest Crollius H."/>
            <person name="Guiguen Y."/>
        </authorList>
    </citation>
    <scope>NUCLEOTIDE SEQUENCE [LARGE SCALE GENOMIC DNA]</scope>
</reference>
<evidence type="ECO:0000256" key="1">
    <source>
        <dbReference type="SAM" id="MobiDB-lite"/>
    </source>
</evidence>
<reference evidence="3" key="2">
    <citation type="submission" date="2014-03" db="EMBL/GenBank/DDBJ databases">
        <authorList>
            <person name="Genoscope - CEA"/>
        </authorList>
    </citation>
    <scope>NUCLEOTIDE SEQUENCE</scope>
</reference>